<comment type="function">
    <text evidence="10">Cell wall formation. Catalyzes the transfer of a GlcNAc subunit on undecaprenyl-pyrophosphoryl-MurNAc-pentapeptide (lipid intermediate I) to form undecaprenyl-pyrophosphoryl-MurNAc-(pentapeptide)GlcNAc (lipid intermediate II).</text>
</comment>
<dbReference type="EC" id="2.4.1.227" evidence="10"/>
<comment type="subcellular location">
    <subcellularLocation>
        <location evidence="10">Cell membrane</location>
        <topology evidence="10">Peripheral membrane protein</topology>
        <orientation evidence="10">Cytoplasmic side</orientation>
    </subcellularLocation>
</comment>
<accession>A0A2M6WHN8</accession>
<name>A0A2M6WHN8_9BACT</name>
<keyword evidence="2 10" id="KW-0132">Cell division</keyword>
<dbReference type="GO" id="GO:0009252">
    <property type="term" value="P:peptidoglycan biosynthetic process"/>
    <property type="evidence" value="ECO:0007669"/>
    <property type="project" value="UniProtKB-UniRule"/>
</dbReference>
<protein>
    <recommendedName>
        <fullName evidence="10">UDP-N-acetylglucosamine--N-acetylmuramyl-(pentapeptide) pyrophosphoryl-undecaprenol N-acetylglucosamine transferase</fullName>
        <ecNumber evidence="10">2.4.1.227</ecNumber>
    </recommendedName>
    <alternativeName>
        <fullName evidence="10">Undecaprenyl-PP-MurNAc-pentapeptide-UDPGlcNAc GlcNAc transferase</fullName>
    </alternativeName>
</protein>
<organism evidence="13 14">
    <name type="scientific">Candidatus Harrisonbacteria bacterium CG10_big_fil_rev_8_21_14_0_10_42_17</name>
    <dbReference type="NCBI Taxonomy" id="1974584"/>
    <lineage>
        <taxon>Bacteria</taxon>
        <taxon>Candidatus Harrisoniibacteriota</taxon>
    </lineage>
</organism>
<evidence type="ECO:0000256" key="5">
    <source>
        <dbReference type="ARBA" id="ARBA00022960"/>
    </source>
</evidence>
<evidence type="ECO:0000256" key="10">
    <source>
        <dbReference type="HAMAP-Rule" id="MF_00033"/>
    </source>
</evidence>
<dbReference type="GO" id="GO:0008360">
    <property type="term" value="P:regulation of cell shape"/>
    <property type="evidence" value="ECO:0007669"/>
    <property type="project" value="UniProtKB-KW"/>
</dbReference>
<evidence type="ECO:0000256" key="8">
    <source>
        <dbReference type="ARBA" id="ARBA00023306"/>
    </source>
</evidence>
<evidence type="ECO:0000256" key="1">
    <source>
        <dbReference type="ARBA" id="ARBA00022475"/>
    </source>
</evidence>
<dbReference type="AlphaFoldDB" id="A0A2M6WHN8"/>
<reference evidence="14" key="1">
    <citation type="submission" date="2017-09" db="EMBL/GenBank/DDBJ databases">
        <title>Depth-based differentiation of microbial function through sediment-hosted aquifers and enrichment of novel symbionts in the deep terrestrial subsurface.</title>
        <authorList>
            <person name="Probst A.J."/>
            <person name="Ladd B."/>
            <person name="Jarett J.K."/>
            <person name="Geller-Mcgrath D.E."/>
            <person name="Sieber C.M.K."/>
            <person name="Emerson J.B."/>
            <person name="Anantharaman K."/>
            <person name="Thomas B.C."/>
            <person name="Malmstrom R."/>
            <person name="Stieglmeier M."/>
            <person name="Klingl A."/>
            <person name="Woyke T."/>
            <person name="Ryan C.M."/>
            <person name="Banfield J.F."/>
        </authorList>
    </citation>
    <scope>NUCLEOTIDE SEQUENCE [LARGE SCALE GENOMIC DNA]</scope>
</reference>
<dbReference type="GO" id="GO:0051301">
    <property type="term" value="P:cell division"/>
    <property type="evidence" value="ECO:0007669"/>
    <property type="project" value="UniProtKB-KW"/>
</dbReference>
<evidence type="ECO:0000256" key="6">
    <source>
        <dbReference type="ARBA" id="ARBA00022984"/>
    </source>
</evidence>
<comment type="catalytic activity">
    <reaction evidence="10">
        <text>di-trans,octa-cis-undecaprenyl diphospho-N-acetyl-alpha-D-muramoyl-L-alanyl-D-glutamyl-meso-2,6-diaminopimeloyl-D-alanyl-D-alanine + UDP-N-acetyl-alpha-D-glucosamine = di-trans,octa-cis-undecaprenyl diphospho-[N-acetyl-alpha-D-glucosaminyl-(1-&gt;4)]-N-acetyl-alpha-D-muramoyl-L-alanyl-D-glutamyl-meso-2,6-diaminopimeloyl-D-alanyl-D-alanine + UDP + H(+)</text>
        <dbReference type="Rhea" id="RHEA:31227"/>
        <dbReference type="ChEBI" id="CHEBI:15378"/>
        <dbReference type="ChEBI" id="CHEBI:57705"/>
        <dbReference type="ChEBI" id="CHEBI:58223"/>
        <dbReference type="ChEBI" id="CHEBI:61387"/>
        <dbReference type="ChEBI" id="CHEBI:61388"/>
        <dbReference type="EC" id="2.4.1.227"/>
    </reaction>
</comment>
<evidence type="ECO:0000256" key="7">
    <source>
        <dbReference type="ARBA" id="ARBA00023136"/>
    </source>
</evidence>
<keyword evidence="9 10" id="KW-0961">Cell wall biogenesis/degradation</keyword>
<dbReference type="GO" id="GO:0051991">
    <property type="term" value="F:UDP-N-acetyl-D-glucosamine:N-acetylmuramoyl-L-alanyl-D-glutamyl-meso-2,6-diaminopimelyl-D-alanyl-D-alanine-diphosphoundecaprenol 4-beta-N-acetylglucosaminlytransferase activity"/>
    <property type="evidence" value="ECO:0007669"/>
    <property type="project" value="RHEA"/>
</dbReference>
<keyword evidence="7 10" id="KW-0472">Membrane</keyword>
<keyword evidence="3 10" id="KW-0328">Glycosyltransferase</keyword>
<dbReference type="GO" id="GO:0071555">
    <property type="term" value="P:cell wall organization"/>
    <property type="evidence" value="ECO:0007669"/>
    <property type="project" value="UniProtKB-KW"/>
</dbReference>
<dbReference type="GO" id="GO:0005975">
    <property type="term" value="P:carbohydrate metabolic process"/>
    <property type="evidence" value="ECO:0007669"/>
    <property type="project" value="InterPro"/>
</dbReference>
<dbReference type="PANTHER" id="PTHR21015">
    <property type="entry name" value="UDP-N-ACETYLGLUCOSAMINE--N-ACETYLMURAMYL-(PENTAPEPTIDE) PYROPHOSPHORYL-UNDECAPRENOL N-ACETYLGLUCOSAMINE TRANSFERASE 1"/>
    <property type="match status" value="1"/>
</dbReference>
<dbReference type="EMBL" id="PFBA01000027">
    <property type="protein sequence ID" value="PIT92313.1"/>
    <property type="molecule type" value="Genomic_DNA"/>
</dbReference>
<dbReference type="Proteomes" id="UP000228635">
    <property type="component" value="Unassembled WGS sequence"/>
</dbReference>
<keyword evidence="4 10" id="KW-0808">Transferase</keyword>
<feature type="binding site" evidence="10">
    <location>
        <position position="173"/>
    </location>
    <ligand>
        <name>UDP-N-acetyl-alpha-D-glucosamine</name>
        <dbReference type="ChEBI" id="CHEBI:57705"/>
    </ligand>
</feature>
<evidence type="ECO:0000256" key="2">
    <source>
        <dbReference type="ARBA" id="ARBA00022618"/>
    </source>
</evidence>
<feature type="binding site" evidence="10">
    <location>
        <position position="205"/>
    </location>
    <ligand>
        <name>UDP-N-acetyl-alpha-D-glucosamine</name>
        <dbReference type="ChEBI" id="CHEBI:57705"/>
    </ligand>
</feature>
<dbReference type="UniPathway" id="UPA00219"/>
<dbReference type="InterPro" id="IPR004276">
    <property type="entry name" value="GlycoTrans_28_N"/>
</dbReference>
<gene>
    <name evidence="10" type="primary">murG</name>
    <name evidence="13" type="ORF">COU08_03315</name>
</gene>
<dbReference type="GO" id="GO:0050511">
    <property type="term" value="F:undecaprenyldiphospho-muramoylpentapeptide beta-N-acetylglucosaminyltransferase activity"/>
    <property type="evidence" value="ECO:0007669"/>
    <property type="project" value="UniProtKB-UniRule"/>
</dbReference>
<comment type="similarity">
    <text evidence="10">Belongs to the glycosyltransferase 28 family. MurG subfamily.</text>
</comment>
<dbReference type="HAMAP" id="MF_00033">
    <property type="entry name" value="MurG"/>
    <property type="match status" value="1"/>
</dbReference>
<dbReference type="InterPro" id="IPR007235">
    <property type="entry name" value="Glyco_trans_28_C"/>
</dbReference>
<dbReference type="CDD" id="cd03785">
    <property type="entry name" value="GT28_MurG"/>
    <property type="match status" value="1"/>
</dbReference>
<feature type="domain" description="Glycosyl transferase family 28 C-terminal" evidence="12">
    <location>
        <begin position="198"/>
        <end position="368"/>
    </location>
</feature>
<dbReference type="Gene3D" id="3.40.50.2000">
    <property type="entry name" value="Glycogen Phosphorylase B"/>
    <property type="match status" value="2"/>
</dbReference>
<feature type="binding site" evidence="10">
    <location>
        <position position="311"/>
    </location>
    <ligand>
        <name>UDP-N-acetyl-alpha-D-glucosamine</name>
        <dbReference type="ChEBI" id="CHEBI:57705"/>
    </ligand>
</feature>
<evidence type="ECO:0000256" key="3">
    <source>
        <dbReference type="ARBA" id="ARBA00022676"/>
    </source>
</evidence>
<keyword evidence="6 10" id="KW-0573">Peptidoglycan synthesis</keyword>
<dbReference type="Pfam" id="PF04101">
    <property type="entry name" value="Glyco_tran_28_C"/>
    <property type="match status" value="1"/>
</dbReference>
<comment type="pathway">
    <text evidence="10">Cell wall biogenesis; peptidoglycan biosynthesis.</text>
</comment>
<dbReference type="GO" id="GO:0005886">
    <property type="term" value="C:plasma membrane"/>
    <property type="evidence" value="ECO:0007669"/>
    <property type="project" value="UniProtKB-SubCell"/>
</dbReference>
<feature type="binding site" evidence="10">
    <location>
        <begin position="12"/>
        <end position="14"/>
    </location>
    <ligand>
        <name>UDP-N-acetyl-alpha-D-glucosamine</name>
        <dbReference type="ChEBI" id="CHEBI:57705"/>
    </ligand>
</feature>
<keyword evidence="1 10" id="KW-1003">Cell membrane</keyword>
<evidence type="ECO:0000259" key="12">
    <source>
        <dbReference type="Pfam" id="PF04101"/>
    </source>
</evidence>
<evidence type="ECO:0000256" key="9">
    <source>
        <dbReference type="ARBA" id="ARBA00023316"/>
    </source>
</evidence>
<keyword evidence="8 10" id="KW-0131">Cell cycle</keyword>
<feature type="domain" description="Glycosyltransferase family 28 N-terminal" evidence="11">
    <location>
        <begin position="5"/>
        <end position="144"/>
    </location>
</feature>
<evidence type="ECO:0000256" key="4">
    <source>
        <dbReference type="ARBA" id="ARBA00022679"/>
    </source>
</evidence>
<sequence length="402" mass="45398">MKIRIALAGGGSGGHMYPLISVVREIRNQCDSSKKKISLDIRFFGNPGTYKELLEKEDIEVVSIVSSKLRRYFDIKNFFDLFRFFFGLLQSIWKLYWFMPDITFSKGGPGALSVLSACKFYMIPIIIHDSDAIPGLTNKTSGKGARIIELAFESARSHFPKRVKINIVGTPVREAFVRTTKTPEESRLKFNLNSKLPVIFVIGGSQGAKPLNDFVFENAELLLSRYQIIHQVGLKNFEGYNNEFEFFSEKYNPELKRHYVYRAYFEEQLKDAYNAADLVLARASATVIFEIAYLGKPSILVPIPDSANNHQWENAIQYEDAGACLVVGQENLLGKLFTVQVDSLLANPEKYSAMKDAAKKFYIPHAAEKIAKDILEIGKNLTIQADLPKRHNATKRAPGSLY</sequence>
<evidence type="ECO:0000313" key="14">
    <source>
        <dbReference type="Proteomes" id="UP000228635"/>
    </source>
</evidence>
<keyword evidence="5 10" id="KW-0133">Cell shape</keyword>
<evidence type="ECO:0000259" key="11">
    <source>
        <dbReference type="Pfam" id="PF03033"/>
    </source>
</evidence>
<comment type="caution">
    <text evidence="10">Lacks conserved residue(s) required for the propagation of feature annotation.</text>
</comment>
<proteinExistence type="inferred from homology"/>
<dbReference type="InterPro" id="IPR006009">
    <property type="entry name" value="GlcNAc_MurG"/>
</dbReference>
<dbReference type="Pfam" id="PF03033">
    <property type="entry name" value="Glyco_transf_28"/>
    <property type="match status" value="1"/>
</dbReference>
<dbReference type="PANTHER" id="PTHR21015:SF27">
    <property type="entry name" value="UDP-N-ACETYLGLUCOSAMINE--N-ACETYLMURAMYL-(PENTAPEPTIDE) PYROPHOSPHORYL-UNDECAPRENOL N-ACETYLGLUCOSAMINE TRANSFERASE"/>
    <property type="match status" value="1"/>
</dbReference>
<evidence type="ECO:0000313" key="13">
    <source>
        <dbReference type="EMBL" id="PIT92313.1"/>
    </source>
</evidence>
<comment type="caution">
    <text evidence="13">The sequence shown here is derived from an EMBL/GenBank/DDBJ whole genome shotgun (WGS) entry which is preliminary data.</text>
</comment>
<dbReference type="SUPFAM" id="SSF53756">
    <property type="entry name" value="UDP-Glycosyltransferase/glycogen phosphorylase"/>
    <property type="match status" value="1"/>
</dbReference>